<gene>
    <name evidence="1" type="ORF">BACOVA_04790</name>
</gene>
<proteinExistence type="predicted"/>
<reference evidence="1 2" key="1">
    <citation type="submission" date="2007-03" db="EMBL/GenBank/DDBJ databases">
        <authorList>
            <person name="Fulton L."/>
            <person name="Clifton S."/>
            <person name="Fulton B."/>
            <person name="Xu J."/>
            <person name="Minx P."/>
            <person name="Pepin K.H."/>
            <person name="Johnson M."/>
            <person name="Thiruvilangam P."/>
            <person name="Bhonagiri V."/>
            <person name="Nash W.E."/>
            <person name="Mardis E.R."/>
            <person name="Wilson R.K."/>
        </authorList>
    </citation>
    <scope>NUCLEOTIDE SEQUENCE [LARGE SCALE GENOMIC DNA]</scope>
    <source>
        <strain evidence="2">ATCC 8483 / DSM 1896 / JCM 5824 / BCRC 10623 / CCUG 4943 / NCTC 11153</strain>
    </source>
</reference>
<name>A0AAN3A335_BACO1</name>
<organism evidence="1 2">
    <name type="scientific">Bacteroides ovatus (strain ATCC 8483 / DSM 1896 / JCM 5824 / BCRC 10623 / CCUG 4943 / NCTC 11153)</name>
    <dbReference type="NCBI Taxonomy" id="411476"/>
    <lineage>
        <taxon>Bacteria</taxon>
        <taxon>Pseudomonadati</taxon>
        <taxon>Bacteroidota</taxon>
        <taxon>Bacteroidia</taxon>
        <taxon>Bacteroidales</taxon>
        <taxon>Bacteroidaceae</taxon>
        <taxon>Bacteroides</taxon>
    </lineage>
</organism>
<reference evidence="2" key="2">
    <citation type="submission" date="2007-04" db="EMBL/GenBank/DDBJ databases">
        <title>Draft genome sequence of Bacteroides ovatus (ATCC 8483).</title>
        <authorList>
            <person name="Sudarsanam P."/>
            <person name="Ley R."/>
            <person name="Guruge J."/>
            <person name="Turnbaugh P.J."/>
            <person name="Mahowald M."/>
            <person name="Liep D."/>
            <person name="Gordon J."/>
        </authorList>
    </citation>
    <scope>NUCLEOTIDE SEQUENCE [LARGE SCALE GENOMIC DNA]</scope>
    <source>
        <strain evidence="2">ATCC 8483 / DSM 1896 / JCM 5824 / BCRC 10623 / CCUG 4943 / NCTC 11153</strain>
    </source>
</reference>
<evidence type="ECO:0000313" key="2">
    <source>
        <dbReference type="Proteomes" id="UP000005475"/>
    </source>
</evidence>
<comment type="caution">
    <text evidence="1">The sequence shown here is derived from an EMBL/GenBank/DDBJ whole genome shotgun (WGS) entry which is preliminary data.</text>
</comment>
<dbReference type="AlphaFoldDB" id="A0AAN3A335"/>
<protein>
    <submittedName>
        <fullName evidence="1">Uncharacterized protein</fullName>
    </submittedName>
</protein>
<dbReference type="EMBL" id="AAXF02000054">
    <property type="protein sequence ID" value="EDO08933.1"/>
    <property type="molecule type" value="Genomic_DNA"/>
</dbReference>
<accession>A0AAN3A335</accession>
<dbReference type="Proteomes" id="UP000005475">
    <property type="component" value="Unassembled WGS sequence"/>
</dbReference>
<sequence>MTEDVAIFLVGKRIATILVLLGNKIQKSLHIFFMNKVSRFTQYIYKMQTTPNKVIINKL</sequence>
<evidence type="ECO:0000313" key="1">
    <source>
        <dbReference type="EMBL" id="EDO08933.1"/>
    </source>
</evidence>